<evidence type="ECO:0000313" key="3">
    <source>
        <dbReference type="Proteomes" id="UP001465755"/>
    </source>
</evidence>
<gene>
    <name evidence="2" type="ORF">WJX73_004219</name>
</gene>
<comment type="caution">
    <text evidence="2">The sequence shown here is derived from an EMBL/GenBank/DDBJ whole genome shotgun (WGS) entry which is preliminary data.</text>
</comment>
<dbReference type="AlphaFoldDB" id="A0AAW1PY35"/>
<feature type="compositionally biased region" description="Basic and acidic residues" evidence="1">
    <location>
        <begin position="1"/>
        <end position="14"/>
    </location>
</feature>
<protein>
    <submittedName>
        <fullName evidence="2">Uncharacterized protein</fullName>
    </submittedName>
</protein>
<feature type="compositionally biased region" description="Low complexity" evidence="1">
    <location>
        <begin position="111"/>
        <end position="130"/>
    </location>
</feature>
<feature type="compositionally biased region" description="Polar residues" evidence="1">
    <location>
        <begin position="46"/>
        <end position="56"/>
    </location>
</feature>
<accession>A0AAW1PY35</accession>
<proteinExistence type="predicted"/>
<dbReference type="Proteomes" id="UP001465755">
    <property type="component" value="Unassembled WGS sequence"/>
</dbReference>
<feature type="region of interest" description="Disordered" evidence="1">
    <location>
        <begin position="1"/>
        <end position="148"/>
    </location>
</feature>
<dbReference type="EMBL" id="JALJOQ010000003">
    <property type="protein sequence ID" value="KAK9813707.1"/>
    <property type="molecule type" value="Genomic_DNA"/>
</dbReference>
<feature type="compositionally biased region" description="Polar residues" evidence="1">
    <location>
        <begin position="15"/>
        <end position="32"/>
    </location>
</feature>
<evidence type="ECO:0000313" key="2">
    <source>
        <dbReference type="EMBL" id="KAK9813707.1"/>
    </source>
</evidence>
<evidence type="ECO:0000256" key="1">
    <source>
        <dbReference type="SAM" id="MobiDB-lite"/>
    </source>
</evidence>
<sequence>MEPPSKKPRIETDTATRSGRQAPSESAGTNKESAPLMGPPNPQPSEEPSATQQQEYDQGPNGSDAAGEDAALQAAHQVKKEDKSEDAMFAALEHAEEEYERNKQPAPPDQASRPQAAPATAAQTPQSSTAGRVSAPKKPAPVDEQKRQLVRESLLGKLLLNGAAANQLSSAQQSQLAHKLEAEACDSSTARATYFSKIGNAVRRLQQSDAEQLLSLLEH</sequence>
<keyword evidence="3" id="KW-1185">Reference proteome</keyword>
<reference evidence="2 3" key="1">
    <citation type="journal article" date="2024" name="Nat. Commun.">
        <title>Phylogenomics reveals the evolutionary origins of lichenization in chlorophyte algae.</title>
        <authorList>
            <person name="Puginier C."/>
            <person name="Libourel C."/>
            <person name="Otte J."/>
            <person name="Skaloud P."/>
            <person name="Haon M."/>
            <person name="Grisel S."/>
            <person name="Petersen M."/>
            <person name="Berrin J.G."/>
            <person name="Delaux P.M."/>
            <person name="Dal Grande F."/>
            <person name="Keller J."/>
        </authorList>
    </citation>
    <scope>NUCLEOTIDE SEQUENCE [LARGE SCALE GENOMIC DNA]</scope>
    <source>
        <strain evidence="2 3">SAG 2036</strain>
    </source>
</reference>
<name>A0AAW1PY35_9CHLO</name>
<organism evidence="2 3">
    <name type="scientific">Symbiochloris irregularis</name>
    <dbReference type="NCBI Taxonomy" id="706552"/>
    <lineage>
        <taxon>Eukaryota</taxon>
        <taxon>Viridiplantae</taxon>
        <taxon>Chlorophyta</taxon>
        <taxon>core chlorophytes</taxon>
        <taxon>Trebouxiophyceae</taxon>
        <taxon>Trebouxiales</taxon>
        <taxon>Trebouxiaceae</taxon>
        <taxon>Symbiochloris</taxon>
    </lineage>
</organism>